<dbReference type="AlphaFoldDB" id="A0A7M5XGZ9"/>
<sequence>EVYFQELNQLFKNLSKTFHFDFKNIPFEVIIFCYVQIAEIFKERLSYSSHQRKTGIDFQATMKMESPLEVLSRAASIVQNEDKSLVRRESTDSMSEDEHHHHHFERRTPSPVSPKSPNERRSPKRHHHPSTEKSFKKLKLDDNKIEPKVFERHHPKSEMTTTTFSSNRPLSTIHVSRHSKGECAPPPLIAINDTRKQHYRKLPDYDILFPRPSVIASTTHSTKVTDDYRYQYRCAADCQCRTTTSAYPEYVKKSTISSIITRDFELPTVDDHFRKSLGDKYDFSDNLHERPSSVDDHFAKALGKNYKYVLGLSASS</sequence>
<keyword evidence="3" id="KW-1185">Reference proteome</keyword>
<accession>A0A7M5XGZ9</accession>
<feature type="compositionally biased region" description="Basic and acidic residues" evidence="1">
    <location>
        <begin position="129"/>
        <end position="143"/>
    </location>
</feature>
<feature type="compositionally biased region" description="Basic and acidic residues" evidence="1">
    <location>
        <begin position="81"/>
        <end position="99"/>
    </location>
</feature>
<proteinExistence type="predicted"/>
<evidence type="ECO:0000313" key="3">
    <source>
        <dbReference type="Proteomes" id="UP000594262"/>
    </source>
</evidence>
<protein>
    <submittedName>
        <fullName evidence="2">Uncharacterized protein</fullName>
    </submittedName>
</protein>
<feature type="region of interest" description="Disordered" evidence="1">
    <location>
        <begin position="81"/>
        <end position="143"/>
    </location>
</feature>
<evidence type="ECO:0000313" key="2">
    <source>
        <dbReference type="EnsemblMetazoa" id="CLYHEMP023117.1"/>
    </source>
</evidence>
<dbReference type="InterPro" id="IPR006627">
    <property type="entry name" value="TDU_repeat"/>
</dbReference>
<dbReference type="SMART" id="SM00711">
    <property type="entry name" value="TDU"/>
    <property type="match status" value="2"/>
</dbReference>
<name>A0A7M5XGZ9_9CNID</name>
<dbReference type="OrthoDB" id="10040691at2759"/>
<reference evidence="2" key="1">
    <citation type="submission" date="2021-01" db="UniProtKB">
        <authorList>
            <consortium name="EnsemblMetazoa"/>
        </authorList>
    </citation>
    <scope>IDENTIFICATION</scope>
</reference>
<dbReference type="Proteomes" id="UP000594262">
    <property type="component" value="Unplaced"/>
</dbReference>
<organism evidence="2 3">
    <name type="scientific">Clytia hemisphaerica</name>
    <dbReference type="NCBI Taxonomy" id="252671"/>
    <lineage>
        <taxon>Eukaryota</taxon>
        <taxon>Metazoa</taxon>
        <taxon>Cnidaria</taxon>
        <taxon>Hydrozoa</taxon>
        <taxon>Hydroidolina</taxon>
        <taxon>Leptothecata</taxon>
        <taxon>Obeliida</taxon>
        <taxon>Clytiidae</taxon>
        <taxon>Clytia</taxon>
    </lineage>
</organism>
<dbReference type="EnsemblMetazoa" id="CLYHEMT023117.1">
    <property type="protein sequence ID" value="CLYHEMP023117.1"/>
    <property type="gene ID" value="CLYHEMG023117"/>
</dbReference>
<evidence type="ECO:0000256" key="1">
    <source>
        <dbReference type="SAM" id="MobiDB-lite"/>
    </source>
</evidence>